<feature type="domain" description="Cadherin-like beta-sandwich-like" evidence="3">
    <location>
        <begin position="535"/>
        <end position="622"/>
    </location>
</feature>
<feature type="chain" id="PRO_5011991416" description="Cadherin-like beta sandwich domain-containing protein" evidence="1">
    <location>
        <begin position="33"/>
        <end position="1113"/>
    </location>
</feature>
<evidence type="ECO:0000313" key="4">
    <source>
        <dbReference type="EMBL" id="OXM82468.1"/>
    </source>
</evidence>
<dbReference type="InterPro" id="IPR001969">
    <property type="entry name" value="Aspartic_peptidase_AS"/>
</dbReference>
<comment type="caution">
    <text evidence="4">The sequence shown here is derived from an EMBL/GenBank/DDBJ whole genome shotgun (WGS) entry which is preliminary data.</text>
</comment>
<reference evidence="4 5" key="1">
    <citation type="submission" date="2017-07" db="EMBL/GenBank/DDBJ databases">
        <title>Genome sequencing and assembly of Paenibacillus rigui.</title>
        <authorList>
            <person name="Mayilraj S."/>
        </authorList>
    </citation>
    <scope>NUCLEOTIDE SEQUENCE [LARGE SCALE GENOMIC DNA]</scope>
    <source>
        <strain evidence="4 5">JCM 16352</strain>
    </source>
</reference>
<organism evidence="4 5">
    <name type="scientific">Paenibacillus rigui</name>
    <dbReference type="NCBI Taxonomy" id="554312"/>
    <lineage>
        <taxon>Bacteria</taxon>
        <taxon>Bacillati</taxon>
        <taxon>Bacillota</taxon>
        <taxon>Bacilli</taxon>
        <taxon>Bacillales</taxon>
        <taxon>Paenibacillaceae</taxon>
        <taxon>Paenibacillus</taxon>
    </lineage>
</organism>
<dbReference type="Proteomes" id="UP000215509">
    <property type="component" value="Unassembled WGS sequence"/>
</dbReference>
<feature type="domain" description="Cadherin-like beta-sandwich-like" evidence="3">
    <location>
        <begin position="729"/>
        <end position="818"/>
    </location>
</feature>
<protein>
    <recommendedName>
        <fullName evidence="6">Cadherin-like beta sandwich domain-containing protein</fullName>
    </recommendedName>
</protein>
<gene>
    <name evidence="4" type="ORF">CF651_30845</name>
</gene>
<evidence type="ECO:0000256" key="1">
    <source>
        <dbReference type="SAM" id="SignalP"/>
    </source>
</evidence>
<proteinExistence type="predicted"/>
<feature type="domain" description="Heme-binding protein Shr-like Hb-interacting" evidence="2">
    <location>
        <begin position="928"/>
        <end position="1007"/>
    </location>
</feature>
<dbReference type="Pfam" id="PF07550">
    <property type="entry name" value="Shr-like_HID"/>
    <property type="match status" value="1"/>
</dbReference>
<keyword evidence="5" id="KW-1185">Reference proteome</keyword>
<feature type="domain" description="Cadherin-like beta-sandwich-like" evidence="3">
    <location>
        <begin position="633"/>
        <end position="719"/>
    </location>
</feature>
<accession>A0A229UGF1</accession>
<evidence type="ECO:0000313" key="5">
    <source>
        <dbReference type="Proteomes" id="UP000215509"/>
    </source>
</evidence>
<dbReference type="EMBL" id="NMQW01000073">
    <property type="protein sequence ID" value="OXM82468.1"/>
    <property type="molecule type" value="Genomic_DNA"/>
</dbReference>
<feature type="domain" description="Cadherin-like beta-sandwich-like" evidence="3">
    <location>
        <begin position="444"/>
        <end position="523"/>
    </location>
</feature>
<feature type="signal peptide" evidence="1">
    <location>
        <begin position="1"/>
        <end position="32"/>
    </location>
</feature>
<keyword evidence="1" id="KW-0732">Signal</keyword>
<evidence type="ECO:0008006" key="6">
    <source>
        <dbReference type="Google" id="ProtNLM"/>
    </source>
</evidence>
<dbReference type="SUPFAM" id="SSF110296">
    <property type="entry name" value="Oligoxyloglucan reducing end-specific cellobiohydrolase"/>
    <property type="match status" value="1"/>
</dbReference>
<evidence type="ECO:0000259" key="2">
    <source>
        <dbReference type="Pfam" id="PF07550"/>
    </source>
</evidence>
<dbReference type="InterPro" id="IPR011432">
    <property type="entry name" value="Shr-like_HID"/>
</dbReference>
<dbReference type="RefSeq" id="WP_094018704.1">
    <property type="nucleotide sequence ID" value="NZ_NMQW01000073.1"/>
</dbReference>
<dbReference type="AlphaFoldDB" id="A0A229UGF1"/>
<feature type="domain" description="Cadherin-like beta-sandwich-like" evidence="3">
    <location>
        <begin position="837"/>
        <end position="918"/>
    </location>
</feature>
<evidence type="ECO:0000259" key="3">
    <source>
        <dbReference type="Pfam" id="PF12733"/>
    </source>
</evidence>
<dbReference type="Pfam" id="PF12733">
    <property type="entry name" value="Cadherin-like"/>
    <property type="match status" value="5"/>
</dbReference>
<dbReference type="GO" id="GO:0006508">
    <property type="term" value="P:proteolysis"/>
    <property type="evidence" value="ECO:0007669"/>
    <property type="project" value="InterPro"/>
</dbReference>
<dbReference type="PROSITE" id="PS00141">
    <property type="entry name" value="ASP_PROTEASE"/>
    <property type="match status" value="1"/>
</dbReference>
<name>A0A229UGF1_9BACL</name>
<dbReference type="InterPro" id="IPR025883">
    <property type="entry name" value="Cadherin-like_domain"/>
</dbReference>
<dbReference type="GO" id="GO:0004190">
    <property type="term" value="F:aspartic-type endopeptidase activity"/>
    <property type="evidence" value="ECO:0007669"/>
    <property type="project" value="InterPro"/>
</dbReference>
<dbReference type="OrthoDB" id="2663432at2"/>
<sequence>MSGKTNRLISGALAILMVLLSAFGVMPQPAQAAVSEWVQVSATDSGAASFQGITYDGNQFVAVGIGDYGSSYIGTSADGYSWTRASAPNGFFQSVAYGNGVHVAVGSAIAASTDGKTYNAVGTDLSNTVSYLYSIVYGKERFVAVGWGGAIVTSTDGIHWSVVPSGTSNHMYGVTFGNGQFVAVGDSGTVLTSADGLAWTVVESQNVGFSSTMISVTHGNGYYVAVGSTDANMGAILTSADGIHWTAVSTPDVLGFVTYGEGRFVAVGPLNGVILMSTDGLNWTTTNTWANPFKAVAAANNEIIAVTEDYSFIRILDAAFKGLSVNYSGGTRAVSPTISSDTYDYNVSVTSADPSITLTAVFAPAPASVKMSVYDANNNKRIDSVSLASGQPSMLIPLENGYTRIELDTSQKGITHPKRTITVYRPAVDSMNADLAGLTVGSGTLSPAFSPGRQNYSVTANQPLSSLSITPTAIVPNASISVNGKSVASGQTATVDLAPGTNLIPVTVTATDGTSQKTYVLSVSGKTNNASLAGLSVSPGTLSPGFASDVHAYTVALNYGDTSLAVTPTLSNSQATLTLNGTAAANQGTVTLQPPVGISVVPIVVTAEDGKTTETYSLIVNRAGPSNNAALSGLTVSGGNIVFSPETRSYSFDVANTVSSMDITAAVADTGASLSIAGTSQLSGSSRTVQLAFGSTVIPIRVVAADGLTERTYLLTVNRAPLSNQAKLEQLTVNQGTLTPGFSPDTAAYSLKVAHSLSSISLTPASAPGNSVTVANVLYNGQSAGVPVQLSVGTNIIPVMITAADGITTNTYVVVVERAAPSGNALLNRIEASSGTLSPEFTPENSIYNVNVPYDTTSLTVSPVTQDVGAAITSIGKMTGAEAARPIPLGTGVTVIPIVVTAQDQVHKQTYVLIVNREGQSLQAAPVLTADSNGNDIASAIVLTFTDNEAWRSSITAVKVGTTELASGDYSITAGKITIRAGVLGIGNHAITIAATGYTDAAVTQSVAAAGLPYRIDEPQVTVTGLSATVAAAIYPLQESTNVPVTVVFQLMDGTVPLQMVAVKTKIQGSQEAAAQFNLPAAKNYTVKVMIWDDLQHQVSQATQQTKAIIVTP</sequence>